<keyword evidence="2" id="KW-1185">Reference proteome</keyword>
<dbReference type="EMBL" id="ADNY01000066">
    <property type="protein sequence ID" value="EFG54883.1"/>
    <property type="molecule type" value="Genomic_DNA"/>
</dbReference>
<protein>
    <submittedName>
        <fullName evidence="1">Uncharacterized protein</fullName>
    </submittedName>
</protein>
<accession>D4YVT7</accession>
<dbReference type="Proteomes" id="UP000004069">
    <property type="component" value="Unassembled WGS sequence"/>
</dbReference>
<sequence length="41" mass="4549">MTPEQVALGSFFVIFLLLTKAARADKLKATKNAFVIMLRGH</sequence>
<reference evidence="1 2" key="1">
    <citation type="submission" date="2010-04" db="EMBL/GenBank/DDBJ databases">
        <authorList>
            <person name="Muzny D."/>
            <person name="Qin X."/>
            <person name="Deng J."/>
            <person name="Jiang H."/>
            <person name="Liu Y."/>
            <person name="Qu J."/>
            <person name="Song X.-Z."/>
            <person name="Zhang L."/>
            <person name="Thornton R."/>
            <person name="Coyle M."/>
            <person name="Francisco L."/>
            <person name="Jackson L."/>
            <person name="Javaid M."/>
            <person name="Korchina V."/>
            <person name="Kovar C."/>
            <person name="Mata R."/>
            <person name="Mathew T."/>
            <person name="Ngo R."/>
            <person name="Nguyen L."/>
            <person name="Nguyen N."/>
            <person name="Okwuonu G."/>
            <person name="Ongeri F."/>
            <person name="Pham C."/>
            <person name="Simmons D."/>
            <person name="Wilczek-Boney K."/>
            <person name="Hale W."/>
            <person name="Jakkamsetti A."/>
            <person name="Pham P."/>
            <person name="Ruth R."/>
            <person name="San Lucas F."/>
            <person name="Warren J."/>
            <person name="Zhang J."/>
            <person name="Zhao Z."/>
            <person name="Zhou C."/>
            <person name="Zhu D."/>
            <person name="Lee S."/>
            <person name="Bess C."/>
            <person name="Blankenburg K."/>
            <person name="Forbes L."/>
            <person name="Fu Q."/>
            <person name="Gubbala S."/>
            <person name="Hirani K."/>
            <person name="Jayaseelan J.C."/>
            <person name="Lara F."/>
            <person name="Munidasa M."/>
            <person name="Palculict T."/>
            <person name="Patil S."/>
            <person name="Pu L.-L."/>
            <person name="Saada N."/>
            <person name="Tang L."/>
            <person name="Weissenberger G."/>
            <person name="Zhu Y."/>
            <person name="Hemphill L."/>
            <person name="Shang Y."/>
            <person name="Youmans B."/>
            <person name="Ayvaz T."/>
            <person name="Ross M."/>
            <person name="Santibanez J."/>
            <person name="Aqrawi P."/>
            <person name="Gross S."/>
            <person name="Joshi V."/>
            <person name="Fowler G."/>
            <person name="Nazareth L."/>
            <person name="Reid J."/>
            <person name="Worley K."/>
            <person name="Petrosino J."/>
            <person name="Highlander S."/>
            <person name="Gibbs R."/>
        </authorList>
    </citation>
    <scope>NUCLEOTIDE SEQUENCE [LARGE SCALE GENOMIC DNA]</scope>
    <source>
        <strain evidence="1 2">DSM 11664</strain>
    </source>
</reference>
<dbReference type="AlphaFoldDB" id="D4YVT7"/>
<organism evidence="1 2">
    <name type="scientific">Lactobacillus amylolyticus DSM 11664</name>
    <dbReference type="NCBI Taxonomy" id="585524"/>
    <lineage>
        <taxon>Bacteria</taxon>
        <taxon>Bacillati</taxon>
        <taxon>Bacillota</taxon>
        <taxon>Bacilli</taxon>
        <taxon>Lactobacillales</taxon>
        <taxon>Lactobacillaceae</taxon>
        <taxon>Lactobacillus</taxon>
    </lineage>
</organism>
<proteinExistence type="predicted"/>
<name>D4YVT7_9LACO</name>
<gene>
    <name evidence="1" type="ORF">HMPREF0493_1648</name>
</gene>
<evidence type="ECO:0000313" key="2">
    <source>
        <dbReference type="Proteomes" id="UP000004069"/>
    </source>
</evidence>
<comment type="caution">
    <text evidence="1">The sequence shown here is derived from an EMBL/GenBank/DDBJ whole genome shotgun (WGS) entry which is preliminary data.</text>
</comment>
<evidence type="ECO:0000313" key="1">
    <source>
        <dbReference type="EMBL" id="EFG54883.1"/>
    </source>
</evidence>